<dbReference type="AlphaFoldDB" id="A0AAD3N0V4"/>
<reference evidence="2" key="1">
    <citation type="submission" date="2022-08" db="EMBL/GenBank/DDBJ databases">
        <title>Genome sequencing of akame (Lates japonicus).</title>
        <authorList>
            <person name="Hashiguchi Y."/>
            <person name="Takahashi H."/>
        </authorList>
    </citation>
    <scope>NUCLEOTIDE SEQUENCE</scope>
    <source>
        <strain evidence="2">Kochi</strain>
    </source>
</reference>
<accession>A0AAD3N0V4</accession>
<evidence type="ECO:0000313" key="2">
    <source>
        <dbReference type="EMBL" id="GLD62734.1"/>
    </source>
</evidence>
<name>A0AAD3N0V4_LATJO</name>
<feature type="compositionally biased region" description="Acidic residues" evidence="1">
    <location>
        <begin position="1"/>
        <end position="11"/>
    </location>
</feature>
<evidence type="ECO:0000256" key="1">
    <source>
        <dbReference type="SAM" id="MobiDB-lite"/>
    </source>
</evidence>
<protein>
    <submittedName>
        <fullName evidence="2">PiggyBac transposable element-derived protein 4-like protein</fullName>
    </submittedName>
</protein>
<gene>
    <name evidence="2" type="ORF">AKAME5_001442000</name>
</gene>
<organism evidence="2 3">
    <name type="scientific">Lates japonicus</name>
    <name type="common">Japanese lates</name>
    <dbReference type="NCBI Taxonomy" id="270547"/>
    <lineage>
        <taxon>Eukaryota</taxon>
        <taxon>Metazoa</taxon>
        <taxon>Chordata</taxon>
        <taxon>Craniata</taxon>
        <taxon>Vertebrata</taxon>
        <taxon>Euteleostomi</taxon>
        <taxon>Actinopterygii</taxon>
        <taxon>Neopterygii</taxon>
        <taxon>Teleostei</taxon>
        <taxon>Neoteleostei</taxon>
        <taxon>Acanthomorphata</taxon>
        <taxon>Carangaria</taxon>
        <taxon>Carangaria incertae sedis</taxon>
        <taxon>Centropomidae</taxon>
        <taxon>Lates</taxon>
    </lineage>
</organism>
<sequence length="107" mass="11435">MDEQVSSEEDNVEYHPEDTDTSDESDEEVTGAEAAPAPAETFKSKSGNICWTSVPPDVHGRASAANVIKMTSGITRLAVTRSISASILHSQPCLNINQHSHNPSEAT</sequence>
<proteinExistence type="predicted"/>
<keyword evidence="3" id="KW-1185">Reference proteome</keyword>
<comment type="caution">
    <text evidence="2">The sequence shown here is derived from an EMBL/GenBank/DDBJ whole genome shotgun (WGS) entry which is preliminary data.</text>
</comment>
<evidence type="ECO:0000313" key="3">
    <source>
        <dbReference type="Proteomes" id="UP001279410"/>
    </source>
</evidence>
<feature type="region of interest" description="Disordered" evidence="1">
    <location>
        <begin position="1"/>
        <end position="46"/>
    </location>
</feature>
<dbReference type="EMBL" id="BRZM01000055">
    <property type="protein sequence ID" value="GLD62734.1"/>
    <property type="molecule type" value="Genomic_DNA"/>
</dbReference>
<dbReference type="Proteomes" id="UP001279410">
    <property type="component" value="Unassembled WGS sequence"/>
</dbReference>
<feature type="compositionally biased region" description="Acidic residues" evidence="1">
    <location>
        <begin position="19"/>
        <end position="30"/>
    </location>
</feature>